<dbReference type="Pfam" id="PF14352">
    <property type="entry name" value="DUF4402"/>
    <property type="match status" value="1"/>
</dbReference>
<dbReference type="EMBL" id="RIBS01000002">
    <property type="protein sequence ID" value="RNF85247.1"/>
    <property type="molecule type" value="Genomic_DNA"/>
</dbReference>
<name>A0A3M8SV94_9GAMM</name>
<keyword evidence="2" id="KW-1185">Reference proteome</keyword>
<dbReference type="RefSeq" id="WP_123087033.1">
    <property type="nucleotide sequence ID" value="NZ_RIBS01000002.1"/>
</dbReference>
<sequence>MTSDSQQDRPRYLLIPALWVLLGFASEPVPMLHTSSACDQRLELRTLRPLDFGDVRIKARQSGFVSVRPDGGVIKSDNVVVRRDPVSGEMDVCGAPGQRIAVVVRTPVAPTHMPQGRPAATHISQFMIKDQGLQLERIDAERWEGQLGASGRARLFVGATLMFRDDGVHGALTSSVSIDVEPL</sequence>
<evidence type="ECO:0000313" key="1">
    <source>
        <dbReference type="EMBL" id="RNF85247.1"/>
    </source>
</evidence>
<comment type="caution">
    <text evidence="1">The sequence shown here is derived from an EMBL/GenBank/DDBJ whole genome shotgun (WGS) entry which is preliminary data.</text>
</comment>
<accession>A0A3M8SV94</accession>
<reference evidence="1 2" key="1">
    <citation type="submission" date="2018-11" db="EMBL/GenBank/DDBJ databases">
        <title>Lysobacter cryohumiis sp. nov., isolated from soil in the Tianshan Mountains, Xinjiang, China.</title>
        <authorList>
            <person name="Luo Y."/>
            <person name="Sheng H."/>
        </authorList>
    </citation>
    <scope>NUCLEOTIDE SEQUENCE [LARGE SCALE GENOMIC DNA]</scope>
    <source>
        <strain evidence="1 2">ZS60</strain>
    </source>
</reference>
<gene>
    <name evidence="1" type="ORF">EER27_05620</name>
</gene>
<organism evidence="1 2">
    <name type="scientific">Montanilutibacter psychrotolerans</name>
    <dbReference type="NCBI Taxonomy" id="1327343"/>
    <lineage>
        <taxon>Bacteria</taxon>
        <taxon>Pseudomonadati</taxon>
        <taxon>Pseudomonadota</taxon>
        <taxon>Gammaproteobacteria</taxon>
        <taxon>Lysobacterales</taxon>
        <taxon>Lysobacteraceae</taxon>
        <taxon>Montanilutibacter</taxon>
    </lineage>
</organism>
<protein>
    <submittedName>
        <fullName evidence="1">DUF4402 domain-containing protein</fullName>
    </submittedName>
</protein>
<dbReference type="AlphaFoldDB" id="A0A3M8SV94"/>
<evidence type="ECO:0000313" key="2">
    <source>
        <dbReference type="Proteomes" id="UP000267049"/>
    </source>
</evidence>
<dbReference type="InterPro" id="IPR025514">
    <property type="entry name" value="DUF4402"/>
</dbReference>
<proteinExistence type="predicted"/>
<dbReference type="Proteomes" id="UP000267049">
    <property type="component" value="Unassembled WGS sequence"/>
</dbReference>